<evidence type="ECO:0000313" key="1">
    <source>
        <dbReference type="EMBL" id="MBG0562933.1"/>
    </source>
</evidence>
<comment type="caution">
    <text evidence="1">The sequence shown here is derived from an EMBL/GenBank/DDBJ whole genome shotgun (WGS) entry which is preliminary data.</text>
</comment>
<protein>
    <recommendedName>
        <fullName evidence="3">SalK</fullName>
    </recommendedName>
</protein>
<dbReference type="RefSeq" id="WP_196414717.1">
    <property type="nucleotide sequence ID" value="NZ_JADQTO010000006.1"/>
</dbReference>
<dbReference type="AlphaFoldDB" id="A0A931FWY5"/>
<proteinExistence type="predicted"/>
<organism evidence="1 2">
    <name type="scientific">Actinoplanes aureus</name>
    <dbReference type="NCBI Taxonomy" id="2792083"/>
    <lineage>
        <taxon>Bacteria</taxon>
        <taxon>Bacillati</taxon>
        <taxon>Actinomycetota</taxon>
        <taxon>Actinomycetes</taxon>
        <taxon>Micromonosporales</taxon>
        <taxon>Micromonosporaceae</taxon>
        <taxon>Actinoplanes</taxon>
    </lineage>
</organism>
<dbReference type="InterPro" id="IPR054058">
    <property type="entry name" value="HTH_67"/>
</dbReference>
<evidence type="ECO:0008006" key="3">
    <source>
        <dbReference type="Google" id="ProtNLM"/>
    </source>
</evidence>
<dbReference type="NCBIfam" id="NF047719">
    <property type="entry name" value="SCO6745_fam_HTH"/>
    <property type="match status" value="1"/>
</dbReference>
<name>A0A931FWY5_9ACTN</name>
<keyword evidence="2" id="KW-1185">Reference proteome</keyword>
<gene>
    <name evidence="1" type="ORF">I4J89_15875</name>
</gene>
<dbReference type="Pfam" id="PF21863">
    <property type="entry name" value="HTH_67"/>
    <property type="match status" value="1"/>
</dbReference>
<reference evidence="1" key="1">
    <citation type="submission" date="2020-11" db="EMBL/GenBank/DDBJ databases">
        <title>Isolation and identification of active actinomycetes.</title>
        <authorList>
            <person name="Sun X."/>
        </authorList>
    </citation>
    <scope>NUCLEOTIDE SEQUENCE</scope>
    <source>
        <strain evidence="1">NEAU-A11</strain>
    </source>
</reference>
<evidence type="ECO:0000313" key="2">
    <source>
        <dbReference type="Proteomes" id="UP000598146"/>
    </source>
</evidence>
<accession>A0A931FWY5</accession>
<dbReference type="EMBL" id="JADQTO010000006">
    <property type="protein sequence ID" value="MBG0562933.1"/>
    <property type="molecule type" value="Genomic_DNA"/>
</dbReference>
<sequence>MTESPYRLAWRVTEPLHAMVYFVPEAAERYAGCGLDARAGYFASRGAAFGPVGPAVVTATFYNFNPALVARVLPAAWEKTTPAAMVAARLDAADAALTRGLGAEVLAGPEVAEAAELARTAALAATQWPQGRPLFAAHAELTWPEQPHLVLFHAQMLLREFRGDGHVAALLAAGVSGLEAVVLHVASGEIDERFLRPSRGWSREAWAAATEDLRARGLLAEDGLTDAGRGLRADLEATTDRLAEPAYRALGEEGCLRLASLTRPLSRTVVKGGLLDPRQLMKIGRE</sequence>
<dbReference type="Proteomes" id="UP000598146">
    <property type="component" value="Unassembled WGS sequence"/>
</dbReference>